<dbReference type="EMBL" id="CAUYUJ010022071">
    <property type="protein sequence ID" value="CAK0908756.1"/>
    <property type="molecule type" value="Genomic_DNA"/>
</dbReference>
<organism evidence="1 2">
    <name type="scientific">Prorocentrum cordatum</name>
    <dbReference type="NCBI Taxonomy" id="2364126"/>
    <lineage>
        <taxon>Eukaryota</taxon>
        <taxon>Sar</taxon>
        <taxon>Alveolata</taxon>
        <taxon>Dinophyceae</taxon>
        <taxon>Prorocentrales</taxon>
        <taxon>Prorocentraceae</taxon>
        <taxon>Prorocentrum</taxon>
    </lineage>
</organism>
<evidence type="ECO:0008006" key="3">
    <source>
        <dbReference type="Google" id="ProtNLM"/>
    </source>
</evidence>
<sequence>MSLLFDVFDLNKEREVAFDECFIMLRRAMAGLRKMVGILTPPEKVIHNMVKQVWKSSKKHRDNRIVPEDWGTGDAGWDEAL</sequence>
<protein>
    <recommendedName>
        <fullName evidence="3">EF-hand domain-containing protein</fullName>
    </recommendedName>
</protein>
<name>A0ABN9YC06_9DINO</name>
<gene>
    <name evidence="1" type="ORF">PCOR1329_LOCUS83355</name>
</gene>
<keyword evidence="2" id="KW-1185">Reference proteome</keyword>
<evidence type="ECO:0000313" key="1">
    <source>
        <dbReference type="EMBL" id="CAK0908756.1"/>
    </source>
</evidence>
<accession>A0ABN9YC06</accession>
<proteinExistence type="predicted"/>
<dbReference type="Proteomes" id="UP001189429">
    <property type="component" value="Unassembled WGS sequence"/>
</dbReference>
<evidence type="ECO:0000313" key="2">
    <source>
        <dbReference type="Proteomes" id="UP001189429"/>
    </source>
</evidence>
<reference evidence="1" key="1">
    <citation type="submission" date="2023-10" db="EMBL/GenBank/DDBJ databases">
        <authorList>
            <person name="Chen Y."/>
            <person name="Shah S."/>
            <person name="Dougan E. K."/>
            <person name="Thang M."/>
            <person name="Chan C."/>
        </authorList>
    </citation>
    <scope>NUCLEOTIDE SEQUENCE [LARGE SCALE GENOMIC DNA]</scope>
</reference>
<comment type="caution">
    <text evidence="1">The sequence shown here is derived from an EMBL/GenBank/DDBJ whole genome shotgun (WGS) entry which is preliminary data.</text>
</comment>